<proteinExistence type="predicted"/>
<reference evidence="2" key="2">
    <citation type="submission" date="2021-10" db="EMBL/GenBank/DDBJ databases">
        <title>Phylogenomics reveals ancestral predisposition of the termite-cultivated fungus Termitomyces towards a domesticated lifestyle.</title>
        <authorList>
            <person name="Auxier B."/>
            <person name="Grum-Grzhimaylo A."/>
            <person name="Cardenas M.E."/>
            <person name="Lodge J.D."/>
            <person name="Laessoe T."/>
            <person name="Pedersen O."/>
            <person name="Smith M.E."/>
            <person name="Kuyper T.W."/>
            <person name="Franco-Molano E.A."/>
            <person name="Baroni T.J."/>
            <person name="Aanen D.K."/>
        </authorList>
    </citation>
    <scope>NUCLEOTIDE SEQUENCE</scope>
    <source>
        <strain evidence="2">D49</strain>
    </source>
</reference>
<protein>
    <submittedName>
        <fullName evidence="2">Uncharacterized protein</fullName>
    </submittedName>
</protein>
<feature type="compositionally biased region" description="Acidic residues" evidence="1">
    <location>
        <begin position="115"/>
        <end position="126"/>
    </location>
</feature>
<evidence type="ECO:0000313" key="3">
    <source>
        <dbReference type="Proteomes" id="UP000717328"/>
    </source>
</evidence>
<dbReference type="AlphaFoldDB" id="A0A9P7GIY3"/>
<feature type="compositionally biased region" description="Low complexity" evidence="1">
    <location>
        <begin position="331"/>
        <end position="346"/>
    </location>
</feature>
<feature type="region of interest" description="Disordered" evidence="1">
    <location>
        <begin position="113"/>
        <end position="137"/>
    </location>
</feature>
<sequence>MAPTLITSVPYHNQAPPTSPSLQMPNVFVVPPEEEDTPAWCCFDATQPHPLESLMTSTDLNFLENRLSVFQTESDTPILHRNASGPFPSHIPVTMPKKNVQSRSIIDAYISGEYPESDDEDMDIEQEPPRTIGGSGNDSEIVEIIKLRRQGEDSGGYPHALPTHTKSSKSLKSRASKAFRSLRNVGKSKGSLRVKPKAEDIFTSGSTAPPSQTPTIARRSSAVFSQLFSPPATLDSPSSSSSEERDATKLSLALDQYRSSSSLEGQPCYRRPDSPLNHASDLDRHDSQGQPPTLSVHTKSNRRRFSMMSLQRIFSFSGDECSDATPSYIFSDSAGPSTASSSGPETPTDESNPLPLQFDGKNLSTSSTVPMLRHDQISFEMRLDSLHFDSLSFDADEF</sequence>
<keyword evidence="3" id="KW-1185">Reference proteome</keyword>
<evidence type="ECO:0000256" key="1">
    <source>
        <dbReference type="SAM" id="MobiDB-lite"/>
    </source>
</evidence>
<organism evidence="2 3">
    <name type="scientific">Sphagnurus paluster</name>
    <dbReference type="NCBI Taxonomy" id="117069"/>
    <lineage>
        <taxon>Eukaryota</taxon>
        <taxon>Fungi</taxon>
        <taxon>Dikarya</taxon>
        <taxon>Basidiomycota</taxon>
        <taxon>Agaricomycotina</taxon>
        <taxon>Agaricomycetes</taxon>
        <taxon>Agaricomycetidae</taxon>
        <taxon>Agaricales</taxon>
        <taxon>Tricholomatineae</taxon>
        <taxon>Lyophyllaceae</taxon>
        <taxon>Sphagnurus</taxon>
    </lineage>
</organism>
<comment type="caution">
    <text evidence="2">The sequence shown here is derived from an EMBL/GenBank/DDBJ whole genome shotgun (WGS) entry which is preliminary data.</text>
</comment>
<reference evidence="2" key="1">
    <citation type="submission" date="2021-02" db="EMBL/GenBank/DDBJ databases">
        <authorList>
            <person name="Nieuwenhuis M."/>
            <person name="Van De Peppel L.J.J."/>
        </authorList>
    </citation>
    <scope>NUCLEOTIDE SEQUENCE</scope>
    <source>
        <strain evidence="2">D49</strain>
    </source>
</reference>
<name>A0A9P7GIY3_9AGAR</name>
<gene>
    <name evidence="2" type="ORF">H0H81_000475</name>
</gene>
<dbReference type="OrthoDB" id="3066311at2759"/>
<accession>A0A9P7GIY3</accession>
<feature type="compositionally biased region" description="Basic residues" evidence="1">
    <location>
        <begin position="166"/>
        <end position="177"/>
    </location>
</feature>
<feature type="region of interest" description="Disordered" evidence="1">
    <location>
        <begin position="149"/>
        <end position="302"/>
    </location>
</feature>
<feature type="compositionally biased region" description="Low complexity" evidence="1">
    <location>
        <begin position="229"/>
        <end position="241"/>
    </location>
</feature>
<evidence type="ECO:0000313" key="2">
    <source>
        <dbReference type="EMBL" id="KAG5650165.1"/>
    </source>
</evidence>
<dbReference type="Proteomes" id="UP000717328">
    <property type="component" value="Unassembled WGS sequence"/>
</dbReference>
<dbReference type="EMBL" id="JABCKI010000534">
    <property type="protein sequence ID" value="KAG5650165.1"/>
    <property type="molecule type" value="Genomic_DNA"/>
</dbReference>
<feature type="compositionally biased region" description="Polar residues" evidence="1">
    <location>
        <begin position="203"/>
        <end position="215"/>
    </location>
</feature>
<feature type="region of interest" description="Disordered" evidence="1">
    <location>
        <begin position="327"/>
        <end position="367"/>
    </location>
</feature>
<feature type="compositionally biased region" description="Polar residues" evidence="1">
    <location>
        <begin position="288"/>
        <end position="298"/>
    </location>
</feature>